<protein>
    <submittedName>
        <fullName evidence="3">Uncharacterized protein</fullName>
    </submittedName>
</protein>
<feature type="transmembrane region" description="Helical" evidence="2">
    <location>
        <begin position="296"/>
        <end position="322"/>
    </location>
</feature>
<evidence type="ECO:0000313" key="3">
    <source>
        <dbReference type="EMBL" id="KAE8371969.1"/>
    </source>
</evidence>
<evidence type="ECO:0000313" key="4">
    <source>
        <dbReference type="Proteomes" id="UP000326198"/>
    </source>
</evidence>
<organism evidence="3 4">
    <name type="scientific">Aspergillus bertholletiae</name>
    <dbReference type="NCBI Taxonomy" id="1226010"/>
    <lineage>
        <taxon>Eukaryota</taxon>
        <taxon>Fungi</taxon>
        <taxon>Dikarya</taxon>
        <taxon>Ascomycota</taxon>
        <taxon>Pezizomycotina</taxon>
        <taxon>Eurotiomycetes</taxon>
        <taxon>Eurotiomycetidae</taxon>
        <taxon>Eurotiales</taxon>
        <taxon>Aspergillaceae</taxon>
        <taxon>Aspergillus</taxon>
        <taxon>Aspergillus subgen. Circumdati</taxon>
    </lineage>
</organism>
<dbReference type="EMBL" id="ML736384">
    <property type="protein sequence ID" value="KAE8371969.1"/>
    <property type="molecule type" value="Genomic_DNA"/>
</dbReference>
<feature type="region of interest" description="Disordered" evidence="1">
    <location>
        <begin position="376"/>
        <end position="396"/>
    </location>
</feature>
<feature type="transmembrane region" description="Helical" evidence="2">
    <location>
        <begin position="18"/>
        <end position="36"/>
    </location>
</feature>
<proteinExistence type="predicted"/>
<evidence type="ECO:0000256" key="2">
    <source>
        <dbReference type="SAM" id="Phobius"/>
    </source>
</evidence>
<sequence>MMPDICKRARRKIHIQEYISQIFIVTANGFGIFATWRFPQYWYLTFPFLSVAVIMNIAMICCPEKPLVPDSPENLVFLIPYDNKTKNKTERSLNSLITQKGISEHQHCPGIKKTTGEYLFKDILTQKNYRIQVPRAYLAWDQQFMNIEQYQGKQDSLIAVRSFLYNYNIRYLYPKTIFNLTFFSHLAFFITEPRINSINYLIGIDTDTSIITYKVSYFPGYCQLLKIYKEIYRSKVLIERFGYYPIPIDRILRRIRATISEDHNSFLSQRRRWTLGATSNDLILSFAPGVQCMGRFVLAMFLWIIFCFIAIVLIPIVYYTMIPFWPLKKWHDNARFWVGCLMYIVCGPFINVAILFYSCHYVDSFGWGKTQQVVSEDRGDGAGPATEETPRLVPTK</sequence>
<gene>
    <name evidence="3" type="ORF">BDV26DRAFT_286351</name>
</gene>
<evidence type="ECO:0000256" key="1">
    <source>
        <dbReference type="SAM" id="MobiDB-lite"/>
    </source>
</evidence>
<dbReference type="OrthoDB" id="370884at2759"/>
<name>A0A5N7ASF8_9EURO</name>
<keyword evidence="4" id="KW-1185">Reference proteome</keyword>
<feature type="transmembrane region" description="Helical" evidence="2">
    <location>
        <begin position="42"/>
        <end position="62"/>
    </location>
</feature>
<feature type="transmembrane region" description="Helical" evidence="2">
    <location>
        <begin position="334"/>
        <end position="357"/>
    </location>
</feature>
<dbReference type="AlphaFoldDB" id="A0A5N7ASF8"/>
<keyword evidence="2" id="KW-1133">Transmembrane helix</keyword>
<reference evidence="3 4" key="1">
    <citation type="submission" date="2019-04" db="EMBL/GenBank/DDBJ databases">
        <title>Friends and foes A comparative genomics studyof 23 Aspergillus species from section Flavi.</title>
        <authorList>
            <consortium name="DOE Joint Genome Institute"/>
            <person name="Kjaerbolling I."/>
            <person name="Vesth T."/>
            <person name="Frisvad J.C."/>
            <person name="Nybo J.L."/>
            <person name="Theobald S."/>
            <person name="Kildgaard S."/>
            <person name="Isbrandt T."/>
            <person name="Kuo A."/>
            <person name="Sato A."/>
            <person name="Lyhne E.K."/>
            <person name="Kogle M.E."/>
            <person name="Wiebenga A."/>
            <person name="Kun R.S."/>
            <person name="Lubbers R.J."/>
            <person name="Makela M.R."/>
            <person name="Barry K."/>
            <person name="Chovatia M."/>
            <person name="Clum A."/>
            <person name="Daum C."/>
            <person name="Haridas S."/>
            <person name="He G."/>
            <person name="LaButti K."/>
            <person name="Lipzen A."/>
            <person name="Mondo S."/>
            <person name="Riley R."/>
            <person name="Salamov A."/>
            <person name="Simmons B.A."/>
            <person name="Magnuson J.K."/>
            <person name="Henrissat B."/>
            <person name="Mortensen U.H."/>
            <person name="Larsen T.O."/>
            <person name="Devries R.P."/>
            <person name="Grigoriev I.V."/>
            <person name="Machida M."/>
            <person name="Baker S.E."/>
            <person name="Andersen M.R."/>
        </authorList>
    </citation>
    <scope>NUCLEOTIDE SEQUENCE [LARGE SCALE GENOMIC DNA]</scope>
    <source>
        <strain evidence="3 4">IBT 29228</strain>
    </source>
</reference>
<accession>A0A5N7ASF8</accession>
<dbReference type="Proteomes" id="UP000326198">
    <property type="component" value="Unassembled WGS sequence"/>
</dbReference>
<keyword evidence="2" id="KW-0812">Transmembrane</keyword>
<keyword evidence="2" id="KW-0472">Membrane</keyword>